<dbReference type="AlphaFoldDB" id="A0A256G6G6"/>
<name>A0A256G6G6_9HYPH</name>
<reference evidence="1 2" key="1">
    <citation type="submission" date="2017-07" db="EMBL/GenBank/DDBJ databases">
        <title>Phylogenetic study on the rhizospheric bacterium Ochrobactrum sp. A44.</title>
        <authorList>
            <person name="Krzyzanowska D.M."/>
            <person name="Ossowicki A."/>
            <person name="Rajewska M."/>
            <person name="Maciag T."/>
            <person name="Kaczynski Z."/>
            <person name="Czerwicka M."/>
            <person name="Jafra S."/>
        </authorList>
    </citation>
    <scope>NUCLEOTIDE SEQUENCE [LARGE SCALE GENOMIC DNA]</scope>
    <source>
        <strain evidence="1 2">OgA9a</strain>
    </source>
</reference>
<gene>
    <name evidence="1" type="ORF">CEV33_4715</name>
</gene>
<evidence type="ECO:0000313" key="2">
    <source>
        <dbReference type="Proteomes" id="UP000216478"/>
    </source>
</evidence>
<comment type="caution">
    <text evidence="1">The sequence shown here is derived from an EMBL/GenBank/DDBJ whole genome shotgun (WGS) entry which is preliminary data.</text>
</comment>
<organism evidence="1 2">
    <name type="scientific">Brucella grignonensis</name>
    <dbReference type="NCBI Taxonomy" id="94627"/>
    <lineage>
        <taxon>Bacteria</taxon>
        <taxon>Pseudomonadati</taxon>
        <taxon>Pseudomonadota</taxon>
        <taxon>Alphaproteobacteria</taxon>
        <taxon>Hyphomicrobiales</taxon>
        <taxon>Brucellaceae</taxon>
        <taxon>Brucella/Ochrobactrum group</taxon>
        <taxon>Brucella</taxon>
    </lineage>
</organism>
<keyword evidence="2" id="KW-1185">Reference proteome</keyword>
<dbReference type="EMBL" id="NNRL01000078">
    <property type="protein sequence ID" value="OYR22251.1"/>
    <property type="molecule type" value="Genomic_DNA"/>
</dbReference>
<protein>
    <submittedName>
        <fullName evidence="1">Uncharacterized protein</fullName>
    </submittedName>
</protein>
<proteinExistence type="predicted"/>
<evidence type="ECO:0000313" key="1">
    <source>
        <dbReference type="EMBL" id="OYR22251.1"/>
    </source>
</evidence>
<dbReference type="Proteomes" id="UP000216478">
    <property type="component" value="Unassembled WGS sequence"/>
</dbReference>
<sequence>MISSSALARAQPIAAAICVLNMPVVLPFEGHDGADGRHGFPVSARINLADWSAVA</sequence>
<accession>A0A256G6G6</accession>